<evidence type="ECO:0000313" key="2">
    <source>
        <dbReference type="EMBL" id="MFC3909013.1"/>
    </source>
</evidence>
<accession>A0ABV8CFE6</accession>
<dbReference type="SUPFAM" id="SSF55469">
    <property type="entry name" value="FMN-dependent nitroreductase-like"/>
    <property type="match status" value="1"/>
</dbReference>
<dbReference type="InterPro" id="IPR020051">
    <property type="entry name" value="SagB-type_dehydrogenase"/>
</dbReference>
<dbReference type="Gene3D" id="3.40.109.10">
    <property type="entry name" value="NADH Oxidase"/>
    <property type="match status" value="1"/>
</dbReference>
<name>A0ABV8CFE6_9GAMM</name>
<dbReference type="InterPro" id="IPR000415">
    <property type="entry name" value="Nitroreductase-like"/>
</dbReference>
<dbReference type="Proteomes" id="UP001595758">
    <property type="component" value="Unassembled WGS sequence"/>
</dbReference>
<gene>
    <name evidence="2" type="ORF">ACFORL_07995</name>
</gene>
<dbReference type="EMBL" id="JBHSAB010000019">
    <property type="protein sequence ID" value="MFC3909013.1"/>
    <property type="molecule type" value="Genomic_DNA"/>
</dbReference>
<dbReference type="PANTHER" id="PTHR43745">
    <property type="entry name" value="NITROREDUCTASE MJ1384-RELATED"/>
    <property type="match status" value="1"/>
</dbReference>
<dbReference type="PANTHER" id="PTHR43745:SF2">
    <property type="entry name" value="NITROREDUCTASE MJ1384-RELATED"/>
    <property type="match status" value="1"/>
</dbReference>
<dbReference type="InterPro" id="IPR029479">
    <property type="entry name" value="Nitroreductase"/>
</dbReference>
<dbReference type="InterPro" id="IPR052544">
    <property type="entry name" value="Bacteriocin_Proc_Enz"/>
</dbReference>
<dbReference type="NCBIfam" id="TIGR03605">
    <property type="entry name" value="antibiot_sagB"/>
    <property type="match status" value="1"/>
</dbReference>
<keyword evidence="3" id="KW-1185">Reference proteome</keyword>
<protein>
    <submittedName>
        <fullName evidence="2">SagB/ThcOx family dehydrogenase</fullName>
    </submittedName>
</protein>
<evidence type="ECO:0000259" key="1">
    <source>
        <dbReference type="Pfam" id="PF00881"/>
    </source>
</evidence>
<sequence length="309" mass="34032">MNSDKTNITGLARILEHATYTNGYSPFVPWSNSIGFKVQSLRFQEKHSSSSIAEDFLANIGFTRNDIESECSMQTYLESVGSVMLSFSCTEDNNHLRKIALPQSVPLKMSLDSVLKSRRSIRQYTGDSISFEYLATVARAALGITSTSEVNLNDGSSTSINLRTQPSAGGIYPTELYIACLNVKKLDRGIYQYNPVEDCLVQLFDEKDTLKLLECFSVQEDQISLSRASAICLLAGSAAKSMYKYGNRGLGFTLHEIGSISQNIHLAITALGLAGVDCASYYNAEIHNLMKFDGIYKHLFHAIVIGVGR</sequence>
<reference evidence="3" key="1">
    <citation type="journal article" date="2019" name="Int. J. Syst. Evol. Microbiol.">
        <title>The Global Catalogue of Microorganisms (GCM) 10K type strain sequencing project: providing services to taxonomists for standard genome sequencing and annotation.</title>
        <authorList>
            <consortium name="The Broad Institute Genomics Platform"/>
            <consortium name="The Broad Institute Genome Sequencing Center for Infectious Disease"/>
            <person name="Wu L."/>
            <person name="Ma J."/>
        </authorList>
    </citation>
    <scope>NUCLEOTIDE SEQUENCE [LARGE SCALE GENOMIC DNA]</scope>
    <source>
        <strain evidence="3">CCUG 59858</strain>
    </source>
</reference>
<feature type="domain" description="Nitroreductase" evidence="1">
    <location>
        <begin position="115"/>
        <end position="306"/>
    </location>
</feature>
<proteinExistence type="predicted"/>
<dbReference type="Pfam" id="PF00881">
    <property type="entry name" value="Nitroreductase"/>
    <property type="match status" value="1"/>
</dbReference>
<evidence type="ECO:0000313" key="3">
    <source>
        <dbReference type="Proteomes" id="UP001595758"/>
    </source>
</evidence>
<organism evidence="2 3">
    <name type="scientific">Legionella dresdenensis</name>
    <dbReference type="NCBI Taxonomy" id="450200"/>
    <lineage>
        <taxon>Bacteria</taxon>
        <taxon>Pseudomonadati</taxon>
        <taxon>Pseudomonadota</taxon>
        <taxon>Gammaproteobacteria</taxon>
        <taxon>Legionellales</taxon>
        <taxon>Legionellaceae</taxon>
        <taxon>Legionella</taxon>
    </lineage>
</organism>
<dbReference type="RefSeq" id="WP_382342838.1">
    <property type="nucleotide sequence ID" value="NZ_JBHSAB010000019.1"/>
</dbReference>
<comment type="caution">
    <text evidence="2">The sequence shown here is derived from an EMBL/GenBank/DDBJ whole genome shotgun (WGS) entry which is preliminary data.</text>
</comment>
<dbReference type="CDD" id="cd02142">
    <property type="entry name" value="McbC_SagB-like_oxidoreductase"/>
    <property type="match status" value="1"/>
</dbReference>